<keyword evidence="4" id="KW-1185">Reference proteome</keyword>
<keyword evidence="1" id="KW-0175">Coiled coil</keyword>
<dbReference type="KEGG" id="vg:80543539"/>
<evidence type="ECO:0000313" key="3">
    <source>
        <dbReference type="EMBL" id="QPB44343.1"/>
    </source>
</evidence>
<name>A0A7S7YEK3_9VIRU</name>
<dbReference type="EMBL" id="MW018138">
    <property type="protein sequence ID" value="QPB44343.1"/>
    <property type="molecule type" value="Genomic_DNA"/>
</dbReference>
<feature type="region of interest" description="Disordered" evidence="2">
    <location>
        <begin position="164"/>
        <end position="183"/>
    </location>
</feature>
<reference evidence="3 4" key="1">
    <citation type="submission" date="2020-09" db="EMBL/GenBank/DDBJ databases">
        <authorList>
            <person name="Zhang R."/>
            <person name="Garcia K."/>
            <person name="Ogata H."/>
        </authorList>
    </citation>
    <scope>NUCLEOTIDE SEQUENCE [LARGE SCALE GENOMIC DNA]</scope>
    <source>
        <strain evidence="4">stheno</strain>
    </source>
</reference>
<feature type="coiled-coil region" evidence="1">
    <location>
        <begin position="11"/>
        <end position="73"/>
    </location>
</feature>
<organism evidence="3 4">
    <name type="scientific">Medusavirus stheno T3</name>
    <dbReference type="NCBI Taxonomy" id="3069717"/>
    <lineage>
        <taxon>Viruses</taxon>
        <taxon>Varidnaviria</taxon>
        <taxon>Bamfordvirae</taxon>
        <taxon>Nucleocytoviricota</taxon>
        <taxon>Megaviricetes</taxon>
        <taxon>Mamonoviridae</taxon>
        <taxon>Medusavirus</taxon>
        <taxon>Medusavirus sthenus</taxon>
    </lineage>
</organism>
<accession>A0A7S7YEK3</accession>
<dbReference type="Proteomes" id="UP001162098">
    <property type="component" value="Segment"/>
</dbReference>
<evidence type="ECO:0000313" key="4">
    <source>
        <dbReference type="Proteomes" id="UP001162098"/>
    </source>
</evidence>
<evidence type="ECO:0000256" key="2">
    <source>
        <dbReference type="SAM" id="MobiDB-lite"/>
    </source>
</evidence>
<feature type="compositionally biased region" description="Acidic residues" evidence="2">
    <location>
        <begin position="174"/>
        <end position="183"/>
    </location>
</feature>
<proteinExistence type="predicted"/>
<sequence length="183" mass="21293">MKEGDQPHSALAGLDQEIKQLRERISQEATAASRAKLELRRSREELERLKHLRSEMEMTIEEAENIVINLINDCRRRTERLNSSRKRPSHKTTHVEDFQLRTQGLVEAFGTALSPYSCESGIRVECDKGDEEWVYGAPITKRERLAFKRVGITWRTRTIKHSQPSNEIRSCMDDQYDDGDDNY</sequence>
<evidence type="ECO:0000256" key="1">
    <source>
        <dbReference type="SAM" id="Coils"/>
    </source>
</evidence>
<protein>
    <submittedName>
        <fullName evidence="3">Uncharacterized protein</fullName>
    </submittedName>
</protein>